<dbReference type="SUPFAM" id="SSF47986">
    <property type="entry name" value="DEATH domain"/>
    <property type="match status" value="1"/>
</dbReference>
<accession>A0ABD3WXV4</accession>
<comment type="caution">
    <text evidence="2">The sequence shown here is derived from an EMBL/GenBank/DDBJ whole genome shotgun (WGS) entry which is preliminary data.</text>
</comment>
<dbReference type="Proteomes" id="UP001634394">
    <property type="component" value="Unassembled WGS sequence"/>
</dbReference>
<keyword evidence="3" id="KW-1185">Reference proteome</keyword>
<evidence type="ECO:0000259" key="1">
    <source>
        <dbReference type="PROSITE" id="PS50017"/>
    </source>
</evidence>
<name>A0ABD3WXV4_SINWO</name>
<evidence type="ECO:0000313" key="3">
    <source>
        <dbReference type="Proteomes" id="UP001634394"/>
    </source>
</evidence>
<dbReference type="EMBL" id="JBJQND010000004">
    <property type="protein sequence ID" value="KAL3878799.1"/>
    <property type="molecule type" value="Genomic_DNA"/>
</dbReference>
<proteinExistence type="predicted"/>
<dbReference type="PROSITE" id="PS50017">
    <property type="entry name" value="DEATH_DOMAIN"/>
    <property type="match status" value="1"/>
</dbReference>
<reference evidence="2 3" key="1">
    <citation type="submission" date="2024-11" db="EMBL/GenBank/DDBJ databases">
        <title>Chromosome-level genome assembly of the freshwater bivalve Anodonta woodiana.</title>
        <authorList>
            <person name="Chen X."/>
        </authorList>
    </citation>
    <scope>NUCLEOTIDE SEQUENCE [LARGE SCALE GENOMIC DNA]</scope>
    <source>
        <strain evidence="2">MN2024</strain>
        <tissue evidence="2">Gills</tissue>
    </source>
</reference>
<dbReference type="AlphaFoldDB" id="A0ABD3WXV4"/>
<gene>
    <name evidence="2" type="ORF">ACJMK2_031127</name>
</gene>
<dbReference type="Gene3D" id="1.10.533.10">
    <property type="entry name" value="Death Domain, Fas"/>
    <property type="match status" value="1"/>
</dbReference>
<protein>
    <recommendedName>
        <fullName evidence="1">Death domain-containing protein</fullName>
    </recommendedName>
</protein>
<dbReference type="Pfam" id="PF00531">
    <property type="entry name" value="Death"/>
    <property type="match status" value="1"/>
</dbReference>
<organism evidence="2 3">
    <name type="scientific">Sinanodonta woodiana</name>
    <name type="common">Chinese pond mussel</name>
    <name type="synonym">Anodonta woodiana</name>
    <dbReference type="NCBI Taxonomy" id="1069815"/>
    <lineage>
        <taxon>Eukaryota</taxon>
        <taxon>Metazoa</taxon>
        <taxon>Spiralia</taxon>
        <taxon>Lophotrochozoa</taxon>
        <taxon>Mollusca</taxon>
        <taxon>Bivalvia</taxon>
        <taxon>Autobranchia</taxon>
        <taxon>Heteroconchia</taxon>
        <taxon>Palaeoheterodonta</taxon>
        <taxon>Unionida</taxon>
        <taxon>Unionoidea</taxon>
        <taxon>Unionidae</taxon>
        <taxon>Unioninae</taxon>
        <taxon>Sinanodonta</taxon>
    </lineage>
</organism>
<dbReference type="InterPro" id="IPR000488">
    <property type="entry name" value="Death_dom"/>
</dbReference>
<dbReference type="CDD" id="cd01670">
    <property type="entry name" value="Death"/>
    <property type="match status" value="1"/>
</dbReference>
<evidence type="ECO:0000313" key="2">
    <source>
        <dbReference type="EMBL" id="KAL3878799.1"/>
    </source>
</evidence>
<feature type="domain" description="Death" evidence="1">
    <location>
        <begin position="49"/>
        <end position="119"/>
    </location>
</feature>
<dbReference type="InterPro" id="IPR011029">
    <property type="entry name" value="DEATH-like_dom_sf"/>
</dbReference>
<sequence>MRVQTNDKSIQCPETQLKNQMTLEAGNTKAPSDDELFALSKQLNKHENEWWFLAKLLGLSDKQIHEIEHGAGSKHIVRQYYTMLTAWRGQNAGQEQGSVRYLLKQCDEAGIDRKVTDTVFGN</sequence>